<dbReference type="VEuPathDB" id="FungiDB:PV10_00663"/>
<comment type="similarity">
    <text evidence="2 7">Belongs to the Mediator complex subunit 1 family.</text>
</comment>
<dbReference type="PANTHER" id="PTHR35041">
    <property type="entry name" value="MEDIATOR OF RNA POLYMERASE II TRANSCRIPTION SUBUNIT 1"/>
    <property type="match status" value="1"/>
</dbReference>
<dbReference type="EMBL" id="KN847520">
    <property type="protein sequence ID" value="KIV96846.1"/>
    <property type="molecule type" value="Genomic_DNA"/>
</dbReference>
<dbReference type="OrthoDB" id="1936100at2759"/>
<sequence>MATPTRSQNISTPKAHLSTPSRLMASPRPGTASAPASNRPLAHKSPAVKTPASTQGHVHHVSVSSQPSSTPLAAAAIHDDLLALNSPAAALMSSFGPSGLTPLGANADGLGITASMNGAAHTMSDMPLSPETERLARAHLIADLLRTRIAGRGITRQGVERTAQLHGLEALWENNVLTVAGNTVDLEITFDSLNSDLVKIVSLKLLITETDDPQSQPQGTAILQSSLAPSKSRDGVVQWNDLTDFNSNLRYLGSLDKIKLKGGVTCFAAVTDLFNAFQKVWDAETDKLSLHSTSHHIRRGSVGRPSIDRPPHLGISLDFWCHGHRLPASASENEQDLLENEGDLFTARISCEAGDPATALTADWVSSQVLSIQARADSLLDADADALMPDWQDPATGATQADNGTKADDNDVDMDKPTQSSVSFCNMHFVCWLSPVIHLPLNVAAGLNVGVPMLDIQQAHAITYEKALQKNTVGTLPDNKDHLAEMRWSRTFPMIQSDADGVPRTHSYGLRSPQNGTFLWCYPVKSLKFTHPRQLTTALPVLRQYALLWTILLSLVEHHASGPDKSTSAKNGSKDQDQMTHPRPLVRSNVPKPELEQLGSSTNGVASSDLLSVDVTLDIISDPSKARVDVIIPLHGAQAQRKRSPFILLSFNVCLGGTLEIKSLSGVGLGPSTDSSLEARVLQVLTTTEDIGLVVEWLLLQHATSS</sequence>
<evidence type="ECO:0000256" key="8">
    <source>
        <dbReference type="SAM" id="MobiDB-lite"/>
    </source>
</evidence>
<dbReference type="InterPro" id="IPR019680">
    <property type="entry name" value="Mediator_Med1"/>
</dbReference>
<dbReference type="GO" id="GO:0045944">
    <property type="term" value="P:positive regulation of transcription by RNA polymerase II"/>
    <property type="evidence" value="ECO:0007669"/>
    <property type="project" value="UniProtKB-ARBA"/>
</dbReference>
<feature type="region of interest" description="Disordered" evidence="8">
    <location>
        <begin position="1"/>
        <end position="67"/>
    </location>
</feature>
<evidence type="ECO:0000256" key="2">
    <source>
        <dbReference type="ARBA" id="ARBA00006210"/>
    </source>
</evidence>
<evidence type="ECO:0000256" key="1">
    <source>
        <dbReference type="ARBA" id="ARBA00004123"/>
    </source>
</evidence>
<comment type="function">
    <text evidence="7">Component of the Mediator complex, a coactivator involved in the regulated transcription of nearly all RNA polymerase II-dependent genes. Mediator functions as a bridge to convey information from gene-specific regulatory proteins to the basal RNA polymerase II transcription machinery. Mediator is recruited to promoters by direct interactions with regulatory proteins and serves as a scaffold for the assembly of a functional preinitiation complex with RNA polymerase II and the general transcription factors.</text>
</comment>
<evidence type="ECO:0000313" key="10">
    <source>
        <dbReference type="EMBL" id="KIV96846.1"/>
    </source>
</evidence>
<feature type="compositionally biased region" description="Basic and acidic residues" evidence="8">
    <location>
        <begin position="405"/>
        <end position="415"/>
    </location>
</feature>
<feature type="region of interest" description="Disordered" evidence="8">
    <location>
        <begin position="388"/>
        <end position="415"/>
    </location>
</feature>
<keyword evidence="11" id="KW-1185">Reference proteome</keyword>
<keyword evidence="3 7" id="KW-0805">Transcription regulation</keyword>
<protein>
    <recommendedName>
        <fullName evidence="7">Mediator of RNA polymerase II transcription subunit 1</fullName>
    </recommendedName>
    <alternativeName>
        <fullName evidence="7">Mediator complex subunit 1</fullName>
    </alternativeName>
</protein>
<dbReference type="STRING" id="212818.A0A0D1Y7V8"/>
<evidence type="ECO:0000256" key="7">
    <source>
        <dbReference type="RuleBase" id="RU364059"/>
    </source>
</evidence>
<dbReference type="GO" id="GO:0016592">
    <property type="term" value="C:mediator complex"/>
    <property type="evidence" value="ECO:0007669"/>
    <property type="project" value="InterPro"/>
</dbReference>
<keyword evidence="5 7" id="KW-0804">Transcription</keyword>
<evidence type="ECO:0000256" key="6">
    <source>
        <dbReference type="ARBA" id="ARBA00023242"/>
    </source>
</evidence>
<feature type="region of interest" description="Disordered" evidence="8">
    <location>
        <begin position="562"/>
        <end position="601"/>
    </location>
</feature>
<dbReference type="HOGENOM" id="CLU_008378_2_0_1"/>
<feature type="domain" description="Mediator complex subunit Med1" evidence="9">
    <location>
        <begin position="142"/>
        <end position="556"/>
    </location>
</feature>
<dbReference type="Proteomes" id="UP000054302">
    <property type="component" value="Unassembled WGS sequence"/>
</dbReference>
<dbReference type="GeneID" id="27318508"/>
<evidence type="ECO:0000313" key="11">
    <source>
        <dbReference type="Proteomes" id="UP000054302"/>
    </source>
</evidence>
<keyword evidence="4 7" id="KW-0010">Activator</keyword>
<evidence type="ECO:0000259" key="9">
    <source>
        <dbReference type="Pfam" id="PF10744"/>
    </source>
</evidence>
<comment type="subcellular location">
    <subcellularLocation>
        <location evidence="1 7">Nucleus</location>
    </subcellularLocation>
</comment>
<feature type="compositionally biased region" description="Low complexity" evidence="8">
    <location>
        <begin position="53"/>
        <end position="67"/>
    </location>
</feature>
<gene>
    <name evidence="10" type="ORF">PV10_00663</name>
</gene>
<dbReference type="RefSeq" id="XP_016228420.1">
    <property type="nucleotide sequence ID" value="XM_016364771.1"/>
</dbReference>
<proteinExistence type="inferred from homology"/>
<dbReference type="Pfam" id="PF10744">
    <property type="entry name" value="Med1"/>
    <property type="match status" value="1"/>
</dbReference>
<dbReference type="GO" id="GO:0003712">
    <property type="term" value="F:transcription coregulator activity"/>
    <property type="evidence" value="ECO:0007669"/>
    <property type="project" value="InterPro"/>
</dbReference>
<dbReference type="PANTHER" id="PTHR35041:SF4">
    <property type="entry name" value="MEDIATOR OF RNA POLYMERASE II TRANSCRIPTION SUBUNIT 1"/>
    <property type="match status" value="1"/>
</dbReference>
<organism evidence="10 11">
    <name type="scientific">Exophiala mesophila</name>
    <name type="common">Black yeast-like fungus</name>
    <dbReference type="NCBI Taxonomy" id="212818"/>
    <lineage>
        <taxon>Eukaryota</taxon>
        <taxon>Fungi</taxon>
        <taxon>Dikarya</taxon>
        <taxon>Ascomycota</taxon>
        <taxon>Pezizomycotina</taxon>
        <taxon>Eurotiomycetes</taxon>
        <taxon>Chaetothyriomycetidae</taxon>
        <taxon>Chaetothyriales</taxon>
        <taxon>Herpotrichiellaceae</taxon>
        <taxon>Exophiala</taxon>
    </lineage>
</organism>
<dbReference type="AlphaFoldDB" id="A0A0D1Y7V8"/>
<accession>A0A0D1Y7V8</accession>
<name>A0A0D1Y7V8_EXOME</name>
<evidence type="ECO:0000256" key="4">
    <source>
        <dbReference type="ARBA" id="ARBA00023159"/>
    </source>
</evidence>
<reference evidence="10 11" key="1">
    <citation type="submission" date="2015-01" db="EMBL/GenBank/DDBJ databases">
        <title>The Genome Sequence of Exophiala mesophila CBS40295.</title>
        <authorList>
            <consortium name="The Broad Institute Genomics Platform"/>
            <person name="Cuomo C."/>
            <person name="de Hoog S."/>
            <person name="Gorbushina A."/>
            <person name="Stielow B."/>
            <person name="Teixiera M."/>
            <person name="Abouelleil A."/>
            <person name="Chapman S.B."/>
            <person name="Priest M."/>
            <person name="Young S.K."/>
            <person name="Wortman J."/>
            <person name="Nusbaum C."/>
            <person name="Birren B."/>
        </authorList>
    </citation>
    <scope>NUCLEOTIDE SEQUENCE [LARGE SCALE GENOMIC DNA]</scope>
    <source>
        <strain evidence="10 11">CBS 40295</strain>
    </source>
</reference>
<dbReference type="OMA" id="KWAEWIR"/>
<feature type="compositionally biased region" description="Polar residues" evidence="8">
    <location>
        <begin position="1"/>
        <end position="12"/>
    </location>
</feature>
<evidence type="ECO:0000256" key="3">
    <source>
        <dbReference type="ARBA" id="ARBA00023015"/>
    </source>
</evidence>
<evidence type="ECO:0000256" key="5">
    <source>
        <dbReference type="ARBA" id="ARBA00023163"/>
    </source>
</evidence>
<keyword evidence="6 7" id="KW-0539">Nucleus</keyword>